<evidence type="ECO:0000313" key="3">
    <source>
        <dbReference type="RefSeq" id="XP_019095568.1"/>
    </source>
</evidence>
<dbReference type="Pfam" id="PF14223">
    <property type="entry name" value="Retrotran_gag_2"/>
    <property type="match status" value="1"/>
</dbReference>
<dbReference type="Proteomes" id="UP000694864">
    <property type="component" value="Chromosome 18"/>
</dbReference>
<accession>A0ABM1R980</accession>
<dbReference type="PANTHER" id="PTHR35317:SF44">
    <property type="entry name" value="RNA-DIRECTED DNA POLYMERASE"/>
    <property type="match status" value="1"/>
</dbReference>
<keyword evidence="2" id="KW-1185">Reference proteome</keyword>
<dbReference type="RefSeq" id="XP_019095568.1">
    <property type="nucleotide sequence ID" value="XM_019240023.1"/>
</dbReference>
<dbReference type="GeneID" id="109130457"/>
<reference evidence="2" key="1">
    <citation type="journal article" date="2014" name="Nat. Commun.">
        <title>The emerging biofuel crop Camelina sativa retains a highly undifferentiated hexaploid genome structure.</title>
        <authorList>
            <person name="Kagale S."/>
            <person name="Koh C."/>
            <person name="Nixon J."/>
            <person name="Bollina V."/>
            <person name="Clarke W.E."/>
            <person name="Tuteja R."/>
            <person name="Spillane C."/>
            <person name="Robinson S.J."/>
            <person name="Links M.G."/>
            <person name="Clarke C."/>
            <person name="Higgins E.E."/>
            <person name="Huebert T."/>
            <person name="Sharpe A.G."/>
            <person name="Parkin I.A."/>
        </authorList>
    </citation>
    <scope>NUCLEOTIDE SEQUENCE [LARGE SCALE GENOMIC DNA]</scope>
    <source>
        <strain evidence="2">cv. DH55</strain>
    </source>
</reference>
<reference evidence="3" key="2">
    <citation type="submission" date="2025-08" db="UniProtKB">
        <authorList>
            <consortium name="RefSeq"/>
        </authorList>
    </citation>
    <scope>IDENTIFICATION</scope>
    <source>
        <tissue evidence="3">Leaf</tissue>
    </source>
</reference>
<proteinExistence type="predicted"/>
<feature type="domain" description="Retrovirus-related Pol polyprotein from transposon TNT 1-94-like beta-barrel" evidence="1">
    <location>
        <begin position="315"/>
        <end position="362"/>
    </location>
</feature>
<dbReference type="InterPro" id="IPR054722">
    <property type="entry name" value="PolX-like_BBD"/>
</dbReference>
<evidence type="ECO:0000313" key="2">
    <source>
        <dbReference type="Proteomes" id="UP000694864"/>
    </source>
</evidence>
<protein>
    <submittedName>
        <fullName evidence="3">Uncharacterized protein LOC109130457</fullName>
    </submittedName>
</protein>
<name>A0ABM1R980_CAMSA</name>
<evidence type="ECO:0000259" key="1">
    <source>
        <dbReference type="Pfam" id="PF22936"/>
    </source>
</evidence>
<organism evidence="2 3">
    <name type="scientific">Camelina sativa</name>
    <name type="common">False flax</name>
    <name type="synonym">Myagrum sativum</name>
    <dbReference type="NCBI Taxonomy" id="90675"/>
    <lineage>
        <taxon>Eukaryota</taxon>
        <taxon>Viridiplantae</taxon>
        <taxon>Streptophyta</taxon>
        <taxon>Embryophyta</taxon>
        <taxon>Tracheophyta</taxon>
        <taxon>Spermatophyta</taxon>
        <taxon>Magnoliopsida</taxon>
        <taxon>eudicotyledons</taxon>
        <taxon>Gunneridae</taxon>
        <taxon>Pentapetalae</taxon>
        <taxon>rosids</taxon>
        <taxon>malvids</taxon>
        <taxon>Brassicales</taxon>
        <taxon>Brassicaceae</taxon>
        <taxon>Camelineae</taxon>
        <taxon>Camelina</taxon>
    </lineage>
</organism>
<dbReference type="Pfam" id="PF22936">
    <property type="entry name" value="Pol_BBD"/>
    <property type="match status" value="1"/>
</dbReference>
<dbReference type="PANTHER" id="PTHR35317">
    <property type="entry name" value="OS04G0629600 PROTEIN"/>
    <property type="match status" value="1"/>
</dbReference>
<gene>
    <name evidence="3" type="primary">LOC109130457</name>
</gene>
<sequence length="370" mass="42169">MGNLTVSNITSSEGGGGSPSISCPMLNTVNYTVWAMKMRIALRVHKVWEVIEPESATDTINIDKNNMAIALLVQSIPESLTLQVGELDSAKKMWEAIKARHVGAERVKEARLQTLMAEFDRLRMKDTEKVDDFVGRLSEVSAKMAALGENLKESRMVKKFLKCLPRAKFIHMVASLEQVLDLNTTSFVDIVGRLKAYEERISEEEEIQEDHTKLLYATWRDNLTIQTVIIMENIETEDEVEDFLTEVEVVGVLAEEEALAEVETYRLLKLQETHEDGKSKTQEADELMMHEIVFLNEERCIPSKFETNKREENVWYLDNGASNHMTRDRRYFDSIDTSITGKVRFGDDSRIDIKGKGSIAFTDMYGEPEL</sequence>